<reference evidence="5 6" key="1">
    <citation type="submission" date="2019-05" db="EMBL/GenBank/DDBJ databases">
        <title>Mikania micrantha, genome provides insights into the molecular mechanism of rapid growth.</title>
        <authorList>
            <person name="Liu B."/>
        </authorList>
    </citation>
    <scope>NUCLEOTIDE SEQUENCE [LARGE SCALE GENOMIC DNA]</scope>
    <source>
        <strain evidence="5">NLD-2019</strain>
        <tissue evidence="5">Leaf</tissue>
    </source>
</reference>
<dbReference type="OrthoDB" id="1104670at2759"/>
<dbReference type="AlphaFoldDB" id="A0A5N6Q3C4"/>
<keyword evidence="6" id="KW-1185">Reference proteome</keyword>
<feature type="signal peptide" evidence="3">
    <location>
        <begin position="1"/>
        <end position="24"/>
    </location>
</feature>
<name>A0A5N6Q3C4_9ASTR</name>
<dbReference type="GO" id="GO:0016020">
    <property type="term" value="C:membrane"/>
    <property type="evidence" value="ECO:0007669"/>
    <property type="project" value="UniProtKB-SubCell"/>
</dbReference>
<evidence type="ECO:0000256" key="3">
    <source>
        <dbReference type="SAM" id="SignalP"/>
    </source>
</evidence>
<feature type="chain" id="PRO_5024271119" description="Wall-associated receptor kinase galacturonan-binding domain-containing protein" evidence="3">
    <location>
        <begin position="25"/>
        <end position="288"/>
    </location>
</feature>
<dbReference type="Proteomes" id="UP000326396">
    <property type="component" value="Linkage Group LG1"/>
</dbReference>
<dbReference type="EMBL" id="SZYD01000001">
    <property type="protein sequence ID" value="KAD7478338.1"/>
    <property type="molecule type" value="Genomic_DNA"/>
</dbReference>
<proteinExistence type="predicted"/>
<comment type="caution">
    <text evidence="5">The sequence shown here is derived from an EMBL/GenBank/DDBJ whole genome shotgun (WGS) entry which is preliminary data.</text>
</comment>
<evidence type="ECO:0000259" key="4">
    <source>
        <dbReference type="Pfam" id="PF13947"/>
    </source>
</evidence>
<protein>
    <recommendedName>
        <fullName evidence="4">Wall-associated receptor kinase galacturonan-binding domain-containing protein</fullName>
    </recommendedName>
</protein>
<evidence type="ECO:0000313" key="6">
    <source>
        <dbReference type="Proteomes" id="UP000326396"/>
    </source>
</evidence>
<sequence length="288" mass="31591">MKLFQAYMHLLIFLSLAATSPAVAKYAKTWCNDSCGNNVTIPFPFGIGSDCAVNEWYIIECNNSTPYLPAVLNRPEVLGVSLEDQTVTVSTPKITGCQNTVGNISQTVSMNLGGSPFFFSRSHNKFVFEGCGTASMKTDDESVVTGCSTTCVNNFTLSSDINKCVGNRCCQTTISRYLRSYSIHLIGLERQGVDEACGSAFLVDQTSYDEQRFSDPFIYGNDSVIPISLLWTLTNSDQFSCCNDGDPTRPVVGMFNDTQVDTLKCVLPRLSLPEDNPYLKDGCIDYGM</sequence>
<gene>
    <name evidence="5" type="ORF">E3N88_01474</name>
</gene>
<dbReference type="PANTHER" id="PTHR33491">
    <property type="entry name" value="OSJNBA0016N04.9 PROTEIN"/>
    <property type="match status" value="1"/>
</dbReference>
<dbReference type="GO" id="GO:0030247">
    <property type="term" value="F:polysaccharide binding"/>
    <property type="evidence" value="ECO:0007669"/>
    <property type="project" value="InterPro"/>
</dbReference>
<dbReference type="InterPro" id="IPR025287">
    <property type="entry name" value="WAK_GUB"/>
</dbReference>
<comment type="subcellular location">
    <subcellularLocation>
        <location evidence="1">Membrane</location>
        <topology evidence="1">Single-pass membrane protein</topology>
    </subcellularLocation>
</comment>
<keyword evidence="2 3" id="KW-0732">Signal</keyword>
<feature type="domain" description="Wall-associated receptor kinase galacturonan-binding" evidence="4">
    <location>
        <begin position="31"/>
        <end position="90"/>
    </location>
</feature>
<dbReference type="Pfam" id="PF13947">
    <property type="entry name" value="GUB_WAK_bind"/>
    <property type="match status" value="1"/>
</dbReference>
<accession>A0A5N6Q3C4</accession>
<evidence type="ECO:0000313" key="5">
    <source>
        <dbReference type="EMBL" id="KAD7478338.1"/>
    </source>
</evidence>
<evidence type="ECO:0000256" key="1">
    <source>
        <dbReference type="ARBA" id="ARBA00004167"/>
    </source>
</evidence>
<organism evidence="5 6">
    <name type="scientific">Mikania micrantha</name>
    <name type="common">bitter vine</name>
    <dbReference type="NCBI Taxonomy" id="192012"/>
    <lineage>
        <taxon>Eukaryota</taxon>
        <taxon>Viridiplantae</taxon>
        <taxon>Streptophyta</taxon>
        <taxon>Embryophyta</taxon>
        <taxon>Tracheophyta</taxon>
        <taxon>Spermatophyta</taxon>
        <taxon>Magnoliopsida</taxon>
        <taxon>eudicotyledons</taxon>
        <taxon>Gunneridae</taxon>
        <taxon>Pentapetalae</taxon>
        <taxon>asterids</taxon>
        <taxon>campanulids</taxon>
        <taxon>Asterales</taxon>
        <taxon>Asteraceae</taxon>
        <taxon>Asteroideae</taxon>
        <taxon>Heliantheae alliance</taxon>
        <taxon>Eupatorieae</taxon>
        <taxon>Mikania</taxon>
    </lineage>
</organism>
<evidence type="ECO:0000256" key="2">
    <source>
        <dbReference type="ARBA" id="ARBA00022729"/>
    </source>
</evidence>